<gene>
    <name evidence="2" type="ORF">HC660_18260</name>
</gene>
<keyword evidence="1" id="KW-1133">Transmembrane helix</keyword>
<organism evidence="2 3">
    <name type="scientific">Bacillus mojavensis</name>
    <dbReference type="NCBI Taxonomy" id="72360"/>
    <lineage>
        <taxon>Bacteria</taxon>
        <taxon>Bacillati</taxon>
        <taxon>Bacillota</taxon>
        <taxon>Bacilli</taxon>
        <taxon>Bacillales</taxon>
        <taxon>Bacillaceae</taxon>
        <taxon>Bacillus</taxon>
    </lineage>
</organism>
<keyword evidence="1" id="KW-0812">Transmembrane</keyword>
<accession>A0ABX6LWM9</accession>
<dbReference type="RefSeq" id="WP_010334393.1">
    <property type="nucleotide sequence ID" value="NZ_CP051464.1"/>
</dbReference>
<proteinExistence type="predicted"/>
<feature type="transmembrane region" description="Helical" evidence="1">
    <location>
        <begin position="12"/>
        <end position="31"/>
    </location>
</feature>
<evidence type="ECO:0000313" key="2">
    <source>
        <dbReference type="EMBL" id="QJC96302.1"/>
    </source>
</evidence>
<keyword evidence="1" id="KW-0472">Membrane</keyword>
<protein>
    <submittedName>
        <fullName evidence="2">Uncharacterized protein</fullName>
    </submittedName>
</protein>
<dbReference type="Proteomes" id="UP000501048">
    <property type="component" value="Chromosome"/>
</dbReference>
<dbReference type="EMBL" id="CP051464">
    <property type="protein sequence ID" value="QJC96302.1"/>
    <property type="molecule type" value="Genomic_DNA"/>
</dbReference>
<feature type="transmembrane region" description="Helical" evidence="1">
    <location>
        <begin position="68"/>
        <end position="88"/>
    </location>
</feature>
<evidence type="ECO:0000256" key="1">
    <source>
        <dbReference type="SAM" id="Phobius"/>
    </source>
</evidence>
<reference evidence="2 3" key="1">
    <citation type="submission" date="2020-04" db="EMBL/GenBank/DDBJ databases">
        <title>Plant growth promoting and environmental Bacillus: genomic and epigenetic comparison.</title>
        <authorList>
            <person name="Reva O.N."/>
            <person name="Lutz S."/>
            <person name="Ahrens C.H."/>
        </authorList>
    </citation>
    <scope>NUCLEOTIDE SEQUENCE [LARGE SCALE GENOMIC DNA]</scope>
    <source>
        <strain evidence="2 3">UCMB5075</strain>
    </source>
</reference>
<sequence>MRKYENTAREWKVYIIIFSFFIICVAAIGFFEQRFLLNQLAWRVFDALISVVLFANVLFFWRKRKSIAYISGILAVVNVILLISLLFLT</sequence>
<keyword evidence="3" id="KW-1185">Reference proteome</keyword>
<feature type="transmembrane region" description="Helical" evidence="1">
    <location>
        <begin position="43"/>
        <end position="61"/>
    </location>
</feature>
<dbReference type="GeneID" id="76982543"/>
<name>A0ABX6LWM9_BACMO</name>
<evidence type="ECO:0000313" key="3">
    <source>
        <dbReference type="Proteomes" id="UP000501048"/>
    </source>
</evidence>